<name>A0A4R6I1A9_9GAMM</name>
<gene>
    <name evidence="8" type="ORF">DFO68_102124</name>
</gene>
<reference evidence="8 9" key="1">
    <citation type="submission" date="2019-03" db="EMBL/GenBank/DDBJ databases">
        <title>Freshwater and sediment microbial communities from various areas in North America, analyzing microbe dynamics in response to fracking.</title>
        <authorList>
            <person name="Lamendella R."/>
        </authorList>
    </citation>
    <scope>NUCLEOTIDE SEQUENCE [LARGE SCALE GENOMIC DNA]</scope>
    <source>
        <strain evidence="8 9">1_TX</strain>
    </source>
</reference>
<evidence type="ECO:0000256" key="2">
    <source>
        <dbReference type="ARBA" id="ARBA00022475"/>
    </source>
</evidence>
<dbReference type="GO" id="GO:0022904">
    <property type="term" value="P:respiratory electron transport chain"/>
    <property type="evidence" value="ECO:0007669"/>
    <property type="project" value="InterPro"/>
</dbReference>
<evidence type="ECO:0000259" key="7">
    <source>
        <dbReference type="Pfam" id="PF01292"/>
    </source>
</evidence>
<evidence type="ECO:0000256" key="1">
    <source>
        <dbReference type="ARBA" id="ARBA00004651"/>
    </source>
</evidence>
<keyword evidence="9" id="KW-1185">Reference proteome</keyword>
<dbReference type="InterPro" id="IPR016174">
    <property type="entry name" value="Di-haem_cyt_TM"/>
</dbReference>
<comment type="subcellular location">
    <subcellularLocation>
        <location evidence="1">Cell membrane</location>
        <topology evidence="1">Multi-pass membrane protein</topology>
    </subcellularLocation>
</comment>
<dbReference type="PANTHER" id="PTHR30485:SF2">
    <property type="entry name" value="BLL0597 PROTEIN"/>
    <property type="match status" value="1"/>
</dbReference>
<evidence type="ECO:0000256" key="6">
    <source>
        <dbReference type="SAM" id="Phobius"/>
    </source>
</evidence>
<evidence type="ECO:0000256" key="5">
    <source>
        <dbReference type="ARBA" id="ARBA00023136"/>
    </source>
</evidence>
<evidence type="ECO:0000313" key="8">
    <source>
        <dbReference type="EMBL" id="TDO15292.1"/>
    </source>
</evidence>
<dbReference type="GO" id="GO:0020037">
    <property type="term" value="F:heme binding"/>
    <property type="evidence" value="ECO:0007669"/>
    <property type="project" value="TreeGrafter"/>
</dbReference>
<keyword evidence="4 6" id="KW-1133">Transmembrane helix</keyword>
<dbReference type="OrthoDB" id="196472at2"/>
<evidence type="ECO:0000256" key="4">
    <source>
        <dbReference type="ARBA" id="ARBA00022989"/>
    </source>
</evidence>
<proteinExistence type="predicted"/>
<dbReference type="GO" id="GO:0005886">
    <property type="term" value="C:plasma membrane"/>
    <property type="evidence" value="ECO:0007669"/>
    <property type="project" value="UniProtKB-SubCell"/>
</dbReference>
<dbReference type="GO" id="GO:0009055">
    <property type="term" value="F:electron transfer activity"/>
    <property type="evidence" value="ECO:0007669"/>
    <property type="project" value="InterPro"/>
</dbReference>
<dbReference type="EMBL" id="SNWH01000002">
    <property type="protein sequence ID" value="TDO15292.1"/>
    <property type="molecule type" value="Genomic_DNA"/>
</dbReference>
<feature type="domain" description="Cytochrome b561 bacterial/Ni-hydrogenase" evidence="7">
    <location>
        <begin position="18"/>
        <end position="215"/>
    </location>
</feature>
<evidence type="ECO:0000313" key="9">
    <source>
        <dbReference type="Proteomes" id="UP000295150"/>
    </source>
</evidence>
<evidence type="ECO:0000256" key="3">
    <source>
        <dbReference type="ARBA" id="ARBA00022692"/>
    </source>
</evidence>
<keyword evidence="5 6" id="KW-0472">Membrane</keyword>
<feature type="transmembrane region" description="Helical" evidence="6">
    <location>
        <begin position="106"/>
        <end position="128"/>
    </location>
</feature>
<sequence>MSTEEEKGDARAGKMVQVWDPVVRLFHWSLVVAFTVAYFSAEEEGMVHLYSGYIVLALIVVRVIWGVVGSRHARFADFVRPPGEVFAYLRGLVSGKPRHYLGHNPAGGWMILALLMGLFVVTLSGVMLDTDEGGVFSAAAGGGGGAVITTALAEEGEYGEYGEAGERGEGGEEFWEEVHEASTNVTLFLVFLHIAGVIVSSLLHRENLVRAMVTGRKPKA</sequence>
<feature type="transmembrane region" description="Helical" evidence="6">
    <location>
        <begin position="47"/>
        <end position="68"/>
    </location>
</feature>
<dbReference type="Proteomes" id="UP000295150">
    <property type="component" value="Unassembled WGS sequence"/>
</dbReference>
<dbReference type="RefSeq" id="WP_133481720.1">
    <property type="nucleotide sequence ID" value="NZ_SNWH01000002.1"/>
</dbReference>
<dbReference type="Gene3D" id="1.20.950.20">
    <property type="entry name" value="Transmembrane di-heme cytochromes, Chain C"/>
    <property type="match status" value="1"/>
</dbReference>
<feature type="transmembrane region" description="Helical" evidence="6">
    <location>
        <begin position="185"/>
        <end position="203"/>
    </location>
</feature>
<dbReference type="InterPro" id="IPR011577">
    <property type="entry name" value="Cyt_b561_bac/Ni-Hgenase"/>
</dbReference>
<dbReference type="SUPFAM" id="SSF81342">
    <property type="entry name" value="Transmembrane di-heme cytochromes"/>
    <property type="match status" value="1"/>
</dbReference>
<feature type="transmembrane region" description="Helical" evidence="6">
    <location>
        <begin position="21"/>
        <end position="41"/>
    </location>
</feature>
<dbReference type="PANTHER" id="PTHR30485">
    <property type="entry name" value="NI/FE-HYDROGENASE 1 B-TYPE CYTOCHROME SUBUNIT"/>
    <property type="match status" value="1"/>
</dbReference>
<dbReference type="Pfam" id="PF01292">
    <property type="entry name" value="Ni_hydr_CYTB"/>
    <property type="match status" value="1"/>
</dbReference>
<protein>
    <submittedName>
        <fullName evidence="8">Cytochrome b</fullName>
    </submittedName>
</protein>
<dbReference type="InterPro" id="IPR051542">
    <property type="entry name" value="Hydrogenase_cytochrome"/>
</dbReference>
<organism evidence="8 9">
    <name type="scientific">Halomonas ventosae</name>
    <dbReference type="NCBI Taxonomy" id="229007"/>
    <lineage>
        <taxon>Bacteria</taxon>
        <taxon>Pseudomonadati</taxon>
        <taxon>Pseudomonadota</taxon>
        <taxon>Gammaproteobacteria</taxon>
        <taxon>Oceanospirillales</taxon>
        <taxon>Halomonadaceae</taxon>
        <taxon>Halomonas</taxon>
    </lineage>
</organism>
<keyword evidence="3 6" id="KW-0812">Transmembrane</keyword>
<dbReference type="AlphaFoldDB" id="A0A4R6I1A9"/>
<accession>A0A4R6I1A9</accession>
<comment type="caution">
    <text evidence="8">The sequence shown here is derived from an EMBL/GenBank/DDBJ whole genome shotgun (WGS) entry which is preliminary data.</text>
</comment>
<keyword evidence="2" id="KW-1003">Cell membrane</keyword>